<name>A0A2N0TX01_9FLAO</name>
<evidence type="ECO:0000313" key="4">
    <source>
        <dbReference type="Proteomes" id="UP000232533"/>
    </source>
</evidence>
<dbReference type="RefSeq" id="WP_070053940.1">
    <property type="nucleotide sequence ID" value="NZ_FVZF01000020.1"/>
</dbReference>
<reference evidence="1 3" key="2">
    <citation type="submission" date="2016-09" db="EMBL/GenBank/DDBJ databases">
        <title>Genome Sequence of Salegentibacter salarius,Isolated from a Marine Solar Saltern of the Yellow Sea in South Korea.</title>
        <authorList>
            <person name="Zheng Q."/>
            <person name="Liu Y."/>
        </authorList>
    </citation>
    <scope>NUCLEOTIDE SEQUENCE [LARGE SCALE GENOMIC DNA]</scope>
    <source>
        <strain evidence="1 3">KCTC 12974</strain>
    </source>
</reference>
<dbReference type="EMBL" id="LKTR01000016">
    <property type="protein sequence ID" value="PKD19273.1"/>
    <property type="molecule type" value="Genomic_DNA"/>
</dbReference>
<evidence type="ECO:0000313" key="1">
    <source>
        <dbReference type="EMBL" id="OEY72813.1"/>
    </source>
</evidence>
<dbReference type="Proteomes" id="UP000232533">
    <property type="component" value="Unassembled WGS sequence"/>
</dbReference>
<evidence type="ECO:0000313" key="2">
    <source>
        <dbReference type="EMBL" id="PKD19273.1"/>
    </source>
</evidence>
<organism evidence="2 4">
    <name type="scientific">Salegentibacter salarius</name>
    <dbReference type="NCBI Taxonomy" id="435906"/>
    <lineage>
        <taxon>Bacteria</taxon>
        <taxon>Pseudomonadati</taxon>
        <taxon>Bacteroidota</taxon>
        <taxon>Flavobacteriia</taxon>
        <taxon>Flavobacteriales</taxon>
        <taxon>Flavobacteriaceae</taxon>
        <taxon>Salegentibacter</taxon>
    </lineage>
</organism>
<sequence>MNNDTKTTGLIRVNDKINLRTSGDISKIPSNDKLFSKSFLQYNNNLIAKNYEKNQETLFDILKTVPGVANIISSVGDKGRYIADLTKKQAEKINSGEWEFVKAKDGSGLKAILRDAKNKNFKGQANITLEDVSPAQMQNLLNATQMLMIQQAITQVSKQIEYLDEKVSDVLYGAQNDRLAYIQSGYNLFLQAQASEEIKKTLYPIMIGQLNLGREQLIYSLQYTLKKISDDKTGKAAFWDEFTSWGNKREANEARINEIKQSLSFVIRSTQLLAIIYQDNNEHWSMMQSILRLKELLNHFQKAEFEFLGEWSASEREIQSLRKGIVETRSAIHQNISVLMENPTDIKLQLKTEFHD</sequence>
<gene>
    <name evidence="2" type="ORF">APR40_11235</name>
    <name evidence="1" type="ORF">BHS39_11255</name>
</gene>
<dbReference type="Proteomes" id="UP000176009">
    <property type="component" value="Unassembled WGS sequence"/>
</dbReference>
<evidence type="ECO:0000313" key="3">
    <source>
        <dbReference type="Proteomes" id="UP000176009"/>
    </source>
</evidence>
<dbReference type="OrthoDB" id="1454566at2"/>
<keyword evidence="3" id="KW-1185">Reference proteome</keyword>
<proteinExistence type="predicted"/>
<accession>A0A2N0TX01</accession>
<protein>
    <submittedName>
        <fullName evidence="2">Uncharacterized protein</fullName>
    </submittedName>
</protein>
<dbReference type="EMBL" id="MJBR01000013">
    <property type="protein sequence ID" value="OEY72813.1"/>
    <property type="molecule type" value="Genomic_DNA"/>
</dbReference>
<comment type="caution">
    <text evidence="2">The sequence shown here is derived from an EMBL/GenBank/DDBJ whole genome shotgun (WGS) entry which is preliminary data.</text>
</comment>
<reference evidence="2 4" key="1">
    <citation type="submission" date="2015-10" db="EMBL/GenBank/DDBJ databases">
        <title>Draft genome sequence of Salegentibacter salinarum KCTC 12975.</title>
        <authorList>
            <person name="Lin W."/>
            <person name="Zheng Q."/>
        </authorList>
    </citation>
    <scope>NUCLEOTIDE SEQUENCE [LARGE SCALE GENOMIC DNA]</scope>
    <source>
        <strain evidence="2 4">KCTC 12974</strain>
    </source>
</reference>
<dbReference type="AlphaFoldDB" id="A0A2N0TX01"/>